<evidence type="ECO:0000313" key="3">
    <source>
        <dbReference type="Proteomes" id="UP000434172"/>
    </source>
</evidence>
<gene>
    <name evidence="2" type="ORF">GQ607_003439</name>
</gene>
<reference evidence="2 3" key="1">
    <citation type="submission" date="2019-12" db="EMBL/GenBank/DDBJ databases">
        <title>A genome sequence resource for the geographically widespread anthracnose pathogen Colletotrichum asianum.</title>
        <authorList>
            <person name="Meng Y."/>
        </authorList>
    </citation>
    <scope>NUCLEOTIDE SEQUENCE [LARGE SCALE GENOMIC DNA]</scope>
    <source>
        <strain evidence="2 3">ICMP 18580</strain>
    </source>
</reference>
<sequence length="368" mass="42560">MSTASSRIPDMTDSSTSLEGESFFQEAIALAEQTLKLSSGGALLCPATRREAKCMLESAKLGMSPTSKKHKFFTTERVRSDHDLITELCQIFREHYILKYMNCRVEDLPVELHRLGGAKSHRHHVDIIHTRINPTWNELVQGLQKETSLITKYEHALNAHTFQLERQRESAERTRFATLSATTTGWGQTASEQNQKSSAPPVRLPTPSTDIVERIAHLFCESAYTYDGIIQDFLQIITEHTAGTVEQRDFNRYKDKLLRGEYEEVAYHIRSDRENLKTRLHRVEDAILVSKIGDAIDKKDRFLFMVHKSIWSDSMDRPDWRLYPSKEAVEMSVFQEYWKDRPRRRDDSYDSDDYPDDDPPRGLGPFGW</sequence>
<dbReference type="EMBL" id="WOWK01000012">
    <property type="protein sequence ID" value="KAF0329490.1"/>
    <property type="molecule type" value="Genomic_DNA"/>
</dbReference>
<accession>A0A8H3WNN3</accession>
<dbReference type="AlphaFoldDB" id="A0A8H3WNN3"/>
<dbReference type="Proteomes" id="UP000434172">
    <property type="component" value="Unassembled WGS sequence"/>
</dbReference>
<feature type="compositionally biased region" description="Polar residues" evidence="1">
    <location>
        <begin position="182"/>
        <end position="198"/>
    </location>
</feature>
<proteinExistence type="predicted"/>
<comment type="caution">
    <text evidence="2">The sequence shown here is derived from an EMBL/GenBank/DDBJ whole genome shotgun (WGS) entry which is preliminary data.</text>
</comment>
<organism evidence="2 3">
    <name type="scientific">Colletotrichum asianum</name>
    <dbReference type="NCBI Taxonomy" id="702518"/>
    <lineage>
        <taxon>Eukaryota</taxon>
        <taxon>Fungi</taxon>
        <taxon>Dikarya</taxon>
        <taxon>Ascomycota</taxon>
        <taxon>Pezizomycotina</taxon>
        <taxon>Sordariomycetes</taxon>
        <taxon>Hypocreomycetidae</taxon>
        <taxon>Glomerellales</taxon>
        <taxon>Glomerellaceae</taxon>
        <taxon>Colletotrichum</taxon>
        <taxon>Colletotrichum gloeosporioides species complex</taxon>
    </lineage>
</organism>
<name>A0A8H3WNN3_9PEZI</name>
<evidence type="ECO:0000313" key="2">
    <source>
        <dbReference type="EMBL" id="KAF0329490.1"/>
    </source>
</evidence>
<protein>
    <submittedName>
        <fullName evidence="2">Uncharacterized protein</fullName>
    </submittedName>
</protein>
<dbReference type="OrthoDB" id="4846071at2759"/>
<evidence type="ECO:0000256" key="1">
    <source>
        <dbReference type="SAM" id="MobiDB-lite"/>
    </source>
</evidence>
<keyword evidence="3" id="KW-1185">Reference proteome</keyword>
<feature type="region of interest" description="Disordered" evidence="1">
    <location>
        <begin position="342"/>
        <end position="368"/>
    </location>
</feature>
<feature type="region of interest" description="Disordered" evidence="1">
    <location>
        <begin position="182"/>
        <end position="204"/>
    </location>
</feature>